<reference evidence="3" key="1">
    <citation type="journal article" date="2007" name="Nature">
        <title>The grapevine genome sequence suggests ancestral hexaploidization in major angiosperm phyla.</title>
        <authorList>
            <consortium name="The French-Italian Public Consortium for Grapevine Genome Characterization."/>
            <person name="Jaillon O."/>
            <person name="Aury J.-M."/>
            <person name="Noel B."/>
            <person name="Policriti A."/>
            <person name="Clepet C."/>
            <person name="Casagrande A."/>
            <person name="Choisne N."/>
            <person name="Aubourg S."/>
            <person name="Vitulo N."/>
            <person name="Jubin C."/>
            <person name="Vezzi A."/>
            <person name="Legeai F."/>
            <person name="Hugueney P."/>
            <person name="Dasilva C."/>
            <person name="Horner D."/>
            <person name="Mica E."/>
            <person name="Jublot D."/>
            <person name="Poulain J."/>
            <person name="Bruyere C."/>
            <person name="Billault A."/>
            <person name="Segurens B."/>
            <person name="Gouyvenoux M."/>
            <person name="Ugarte E."/>
            <person name="Cattonaro F."/>
            <person name="Anthouard V."/>
            <person name="Vico V."/>
            <person name="Del Fabbro C."/>
            <person name="Alaux M."/>
            <person name="Di Gaspero G."/>
            <person name="Dumas V."/>
            <person name="Felice N."/>
            <person name="Paillard S."/>
            <person name="Juman I."/>
            <person name="Moroldo M."/>
            <person name="Scalabrin S."/>
            <person name="Canaguier A."/>
            <person name="Le Clainche I."/>
            <person name="Malacrida G."/>
            <person name="Durand E."/>
            <person name="Pesole G."/>
            <person name="Laucou V."/>
            <person name="Chatelet P."/>
            <person name="Merdinoglu D."/>
            <person name="Delledonne M."/>
            <person name="Pezzotti M."/>
            <person name="Lecharny A."/>
            <person name="Scarpelli C."/>
            <person name="Artiguenave F."/>
            <person name="Pe M.E."/>
            <person name="Valle G."/>
            <person name="Morgante M."/>
            <person name="Caboche M."/>
            <person name="Adam-Blondon A.-F."/>
            <person name="Weissenbach J."/>
            <person name="Quetier F."/>
            <person name="Wincker P."/>
        </authorList>
    </citation>
    <scope>NUCLEOTIDE SEQUENCE [LARGE SCALE GENOMIC DNA]</scope>
    <source>
        <strain evidence="3">cv. Pinot noir / PN40024</strain>
    </source>
</reference>
<dbReference type="EMBL" id="FN595776">
    <property type="protein sequence ID" value="CBI29418.3"/>
    <property type="molecule type" value="Genomic_DNA"/>
</dbReference>
<sequence>MYKCHRIMSSYISKTQILSVILYLFDTKTFIWFFFFFFGFFFLFFFFPFFSFLFFVFFFLIIYLLKKKEYLEIV</sequence>
<evidence type="ECO:0000313" key="2">
    <source>
        <dbReference type="EMBL" id="CBI29418.3"/>
    </source>
</evidence>
<keyword evidence="1" id="KW-0472">Membrane</keyword>
<evidence type="ECO:0000256" key="1">
    <source>
        <dbReference type="SAM" id="Phobius"/>
    </source>
</evidence>
<dbReference type="Proteomes" id="UP000009183">
    <property type="component" value="Unassembled WGS sequence, unordered"/>
</dbReference>
<dbReference type="InParanoid" id="D7TFZ5"/>
<gene>
    <name evidence="2" type="ORF">VIT_00s0184g00160</name>
</gene>
<name>D7TFZ5_VITVI</name>
<dbReference type="PaxDb" id="29760-VIT_00s0184g00160.t01"/>
<keyword evidence="1" id="KW-1133">Transmembrane helix</keyword>
<feature type="transmembrane region" description="Helical" evidence="1">
    <location>
        <begin position="31"/>
        <end position="64"/>
    </location>
</feature>
<dbReference type="HOGENOM" id="CLU_2692868_0_0_1"/>
<keyword evidence="3" id="KW-1185">Reference proteome</keyword>
<organism evidence="2 3">
    <name type="scientific">Vitis vinifera</name>
    <name type="common">Grape</name>
    <dbReference type="NCBI Taxonomy" id="29760"/>
    <lineage>
        <taxon>Eukaryota</taxon>
        <taxon>Viridiplantae</taxon>
        <taxon>Streptophyta</taxon>
        <taxon>Embryophyta</taxon>
        <taxon>Tracheophyta</taxon>
        <taxon>Spermatophyta</taxon>
        <taxon>Magnoliopsida</taxon>
        <taxon>eudicotyledons</taxon>
        <taxon>Gunneridae</taxon>
        <taxon>Pentapetalae</taxon>
        <taxon>rosids</taxon>
        <taxon>Vitales</taxon>
        <taxon>Vitaceae</taxon>
        <taxon>Viteae</taxon>
        <taxon>Vitis</taxon>
    </lineage>
</organism>
<protein>
    <submittedName>
        <fullName evidence="2">Uncharacterized protein</fullName>
    </submittedName>
</protein>
<proteinExistence type="predicted"/>
<accession>D7TFZ5</accession>
<keyword evidence="1" id="KW-0812">Transmembrane</keyword>
<dbReference type="AlphaFoldDB" id="D7TFZ5"/>
<evidence type="ECO:0000313" key="3">
    <source>
        <dbReference type="Proteomes" id="UP000009183"/>
    </source>
</evidence>